<keyword evidence="1" id="KW-0472">Membrane</keyword>
<feature type="transmembrane region" description="Helical" evidence="1">
    <location>
        <begin position="650"/>
        <end position="668"/>
    </location>
</feature>
<comment type="caution">
    <text evidence="2">The sequence shown here is derived from an EMBL/GenBank/DDBJ whole genome shotgun (WGS) entry which is preliminary data.</text>
</comment>
<feature type="transmembrane region" description="Helical" evidence="1">
    <location>
        <begin position="955"/>
        <end position="979"/>
    </location>
</feature>
<feature type="transmembrane region" description="Helical" evidence="1">
    <location>
        <begin position="273"/>
        <end position="295"/>
    </location>
</feature>
<feature type="transmembrane region" description="Helical" evidence="1">
    <location>
        <begin position="234"/>
        <end position="253"/>
    </location>
</feature>
<keyword evidence="3" id="KW-1185">Reference proteome</keyword>
<organism evidence="2 3">
    <name type="scientific">Puccinia sorghi</name>
    <dbReference type="NCBI Taxonomy" id="27349"/>
    <lineage>
        <taxon>Eukaryota</taxon>
        <taxon>Fungi</taxon>
        <taxon>Dikarya</taxon>
        <taxon>Basidiomycota</taxon>
        <taxon>Pucciniomycotina</taxon>
        <taxon>Pucciniomycetes</taxon>
        <taxon>Pucciniales</taxon>
        <taxon>Pucciniaceae</taxon>
        <taxon>Puccinia</taxon>
    </lineage>
</organism>
<feature type="transmembrane region" description="Helical" evidence="1">
    <location>
        <begin position="6"/>
        <end position="30"/>
    </location>
</feature>
<dbReference type="Proteomes" id="UP000037035">
    <property type="component" value="Unassembled WGS sequence"/>
</dbReference>
<evidence type="ECO:0000313" key="3">
    <source>
        <dbReference type="Proteomes" id="UP000037035"/>
    </source>
</evidence>
<reference evidence="2 3" key="1">
    <citation type="submission" date="2015-08" db="EMBL/GenBank/DDBJ databases">
        <title>Next Generation Sequencing and Analysis of the Genome of Puccinia sorghi L Schw, the Causal Agent of Maize Common Rust.</title>
        <authorList>
            <person name="Rochi L."/>
            <person name="Burguener G."/>
            <person name="Darino M."/>
            <person name="Turjanski A."/>
            <person name="Kreff E."/>
            <person name="Dieguez M.J."/>
            <person name="Sacco F."/>
        </authorList>
    </citation>
    <scope>NUCLEOTIDE SEQUENCE [LARGE SCALE GENOMIC DNA]</scope>
    <source>
        <strain evidence="2 3">RO10H11247</strain>
    </source>
</reference>
<sequence>MVPSRSYLNFLINFTILTSNNLIWVFSVFFSLDIIMYHNLHCNCILNILFNEFVEIQAIRQECGTSCGHKLRPGDTIQLHNVGFAHIYYPLLKIEAFCTGSLFNIYDKMRISYYLLIASEKVWESERPIHHFMKFPSLYDVCVSLQLFSFKPMKNLHFSLLEELKQMGIGFKMAQTHFFPVSLPAQPLEEPSSLFSKCFSTQFHQLKHHKCKVILGFKPKNSSTKTMMISEPCFILNLRWVMGLFLFENFIQIDITHTGDVGVTSFIKFRRFMSSSAFLAIPSFYISYLNNLFFFSQNYITKKKHYSNLCVKIIRTYRGLRIEKNLIYSEVQRYMKTTNIRKNDLNSHIKSGEIQILGEIVTEPQISWIIWMCTIKEKFIFIINRKIQNHYNCLEFPEMLQLFPQFLCLFFYLPNMTKFYNLHEFSFEHFLLSMSHLSLIDTNFNSSSPLSGNSFVIIRKVFFGSHLQIILKFETFNTSINCLKNLKFLQGSERIMTASLLYETLLRCCMPVWTQDQGLLDTVSRRLGFVCRWLGNVTRWLGNVTRWLGNVPRGPDSHILGQVFRHIPKPCLAKAELMANPTIPKNSQHLDKIILLDGHLSLNQEPYSSFDQYLTLFLFLFCFIFFRDSILKTSPNPQTPQLVLVKNSSFPILAFILLAVCFYIVFIIQGCNRLILLITLFLFLIYLFFQFWFWFYQSIKGCLQPRLSPHEFGLFLGSIVNMLRISFRVKEPCFKVYRSPHLKFLINFTFLHQIIQYPLLLIQLQKLYKSNQHSGFSHIELSCDTTSVFIRVQILIKLLLHVVLTTYNLKLIPCLSQQEESIEEDLTQPKILQSFVAKVLEFKSDRYFSFQGDSYFLGHGKIKWYKNHSHIFDISSVLKRIKFEPSRPIRLENLIQVLSLCFRNPKDTNYSLKPPLYNNRDEFRNLNNKCIFDCKPCWEDLSLYIIYPINHIMKLFLHFFLTLITFVWIFTRFDVFLYLQSIIYPKTLFITKKVLCASFNFLFLCNLTGNGHKSGCKCVSQLDWADHKPILDMTKFACNPWNLIAFSSKIKHISESISAGDLLCMYVLKYFCCYLKVKFFFKCSPRHWGLSHFTWNGLQTYPTRVFSGTVILQAQRSVTGLKCSPKLQVLGKYPVSSPWGSRPVSFFLFIYYFSHRMAHAHHPQKMNKCLGHNQISRGYGLWDSL</sequence>
<dbReference type="VEuPathDB" id="FungiDB:VP01_2412g1"/>
<name>A0A0L6V6I9_9BASI</name>
<keyword evidence="1" id="KW-0812">Transmembrane</keyword>
<feature type="transmembrane region" description="Helical" evidence="1">
    <location>
        <begin position="707"/>
        <end position="723"/>
    </location>
</feature>
<dbReference type="AlphaFoldDB" id="A0A0L6V6I9"/>
<accession>A0A0L6V6I9</accession>
<keyword evidence="1" id="KW-1133">Transmembrane helix</keyword>
<feature type="transmembrane region" description="Helical" evidence="1">
    <location>
        <begin position="613"/>
        <end position="630"/>
    </location>
</feature>
<proteinExistence type="predicted"/>
<protein>
    <submittedName>
        <fullName evidence="2">Uncharacterized protein</fullName>
    </submittedName>
</protein>
<gene>
    <name evidence="2" type="ORF">VP01_2412g1</name>
</gene>
<feature type="transmembrane region" description="Helical" evidence="1">
    <location>
        <begin position="675"/>
        <end position="695"/>
    </location>
</feature>
<dbReference type="EMBL" id="LAVV01007295">
    <property type="protein sequence ID" value="KNZ56396.1"/>
    <property type="molecule type" value="Genomic_DNA"/>
</dbReference>
<evidence type="ECO:0000256" key="1">
    <source>
        <dbReference type="SAM" id="Phobius"/>
    </source>
</evidence>
<evidence type="ECO:0000313" key="2">
    <source>
        <dbReference type="EMBL" id="KNZ56396.1"/>
    </source>
</evidence>